<dbReference type="AlphaFoldDB" id="A0AAV7JQU2"/>
<dbReference type="Proteomes" id="UP001165289">
    <property type="component" value="Unassembled WGS sequence"/>
</dbReference>
<evidence type="ECO:0000256" key="1">
    <source>
        <dbReference type="SAM" id="MobiDB-lite"/>
    </source>
</evidence>
<feature type="region of interest" description="Disordered" evidence="1">
    <location>
        <begin position="286"/>
        <end position="346"/>
    </location>
</feature>
<protein>
    <submittedName>
        <fullName evidence="2">Uncharacterized protein</fullName>
    </submittedName>
</protein>
<gene>
    <name evidence="2" type="ORF">LOD99_7771</name>
</gene>
<organism evidence="2 3">
    <name type="scientific">Oopsacas minuta</name>
    <dbReference type="NCBI Taxonomy" id="111878"/>
    <lineage>
        <taxon>Eukaryota</taxon>
        <taxon>Metazoa</taxon>
        <taxon>Porifera</taxon>
        <taxon>Hexactinellida</taxon>
        <taxon>Hexasterophora</taxon>
        <taxon>Lyssacinosida</taxon>
        <taxon>Leucopsacidae</taxon>
        <taxon>Oopsacas</taxon>
    </lineage>
</organism>
<name>A0AAV7JQU2_9METZ</name>
<accession>A0AAV7JQU2</accession>
<feature type="compositionally biased region" description="Basic and acidic residues" evidence="1">
    <location>
        <begin position="330"/>
        <end position="339"/>
    </location>
</feature>
<feature type="compositionally biased region" description="Low complexity" evidence="1">
    <location>
        <begin position="286"/>
        <end position="295"/>
    </location>
</feature>
<feature type="region of interest" description="Disordered" evidence="1">
    <location>
        <begin position="419"/>
        <end position="466"/>
    </location>
</feature>
<sequence length="530" mass="58710">MKSVATSSTSCSSHQLSGWFSDTAKRQPFSLSAWREMGGTIEDNPPRANYHFISSKRKRGEIPSGIRYVFSTNMFYDNQKPKGRALFYHLQAPESDYNNRTKSSIDFELFPQSSVKSNDTTITNGDLDVFSELEDMKNFSKDDFSPPTLIPITESQFSFSPHSLHKQSSDGDIPANLSLNTSSEADISTTPTSAHISSRLPSQPLKSLEDMFSTSQDTQQNITIFNTHTCISSNTEKSISQEFLAPTPSRPIANPIHSIAEEEEINYSEKSVDISPTEEILNYSKSEFSSPSPLSMNESQFYFSSPPAKRQCRNELPTDLLLHTPSPSDDELRTSDHRPLSPTSQHSLPFNDIDIFKSTPSDTQLDTDIICDNNLDVIVSSRQSPRTGNVSSQEFFTPNVPLSVNTVIRSIVKEHATSPLREDVASSGSPPDKECPLSPSDKGNPLSPSDKGNPLSPLPTDHMIPEKTPSPILFINDKCSDSTTTSDISLELSPSSVLLSYHDIVSGSIKRALSYFSEDELTFLKKYNKC</sequence>
<keyword evidence="3" id="KW-1185">Reference proteome</keyword>
<dbReference type="EMBL" id="JAKMXF010000310">
    <property type="protein sequence ID" value="KAI6650720.1"/>
    <property type="molecule type" value="Genomic_DNA"/>
</dbReference>
<feature type="region of interest" description="Disordered" evidence="1">
    <location>
        <begin position="160"/>
        <end position="202"/>
    </location>
</feature>
<comment type="caution">
    <text evidence="2">The sequence shown here is derived from an EMBL/GenBank/DDBJ whole genome shotgun (WGS) entry which is preliminary data.</text>
</comment>
<feature type="compositionally biased region" description="Polar residues" evidence="1">
    <location>
        <begin position="177"/>
        <end position="202"/>
    </location>
</feature>
<proteinExistence type="predicted"/>
<reference evidence="2 3" key="1">
    <citation type="journal article" date="2023" name="BMC Biol.">
        <title>The compact genome of the sponge Oopsacas minuta (Hexactinellida) is lacking key metazoan core genes.</title>
        <authorList>
            <person name="Santini S."/>
            <person name="Schenkelaars Q."/>
            <person name="Jourda C."/>
            <person name="Duchesne M."/>
            <person name="Belahbib H."/>
            <person name="Rocher C."/>
            <person name="Selva M."/>
            <person name="Riesgo A."/>
            <person name="Vervoort M."/>
            <person name="Leys S.P."/>
            <person name="Kodjabachian L."/>
            <person name="Le Bivic A."/>
            <person name="Borchiellini C."/>
            <person name="Claverie J.M."/>
            <person name="Renard E."/>
        </authorList>
    </citation>
    <scope>NUCLEOTIDE SEQUENCE [LARGE SCALE GENOMIC DNA]</scope>
    <source>
        <strain evidence="2">SPO-2</strain>
    </source>
</reference>
<evidence type="ECO:0000313" key="2">
    <source>
        <dbReference type="EMBL" id="KAI6650720.1"/>
    </source>
</evidence>
<evidence type="ECO:0000313" key="3">
    <source>
        <dbReference type="Proteomes" id="UP001165289"/>
    </source>
</evidence>